<dbReference type="KEGG" id="scl:sce5349"/>
<keyword evidence="3" id="KW-1185">Reference proteome</keyword>
<dbReference type="HOGENOM" id="CLU_696184_0_0_7"/>
<protein>
    <submittedName>
        <fullName evidence="2">Uncharacterized protein</fullName>
    </submittedName>
</protein>
<dbReference type="BioCyc" id="SCEL448385:SCE_RS27450-MONOMER"/>
<dbReference type="Proteomes" id="UP000002139">
    <property type="component" value="Chromosome"/>
</dbReference>
<sequence>MAPEAAGEPDGSHGSALADRRQRRAAVFRGAPGLDTLLHELPRLVCASGAERAAVRSPAPAMYRTAAPLPPEPPREWQLIVEAFLYEHLSVPEAWLARAGGTVALLVGARMLAPEHHGENRAWLFGDLRRMEGQRPPLLAPASFGLERVCAPGEAEALPRHVAVCPWPDAAGMTLAGIARHLPGSRFEIGAAAEVAAQLARVRLAVPHARFTYARVIVFESGEVRVAPPLPETERSAALSHTGFEYLDDLGIRGSQPHDPREVEPGFGVASALFELVAGFGEAGGVAKRQFLHAAVTAQPAHPLPSDFGVRSREVDALVARGTSGDASLPELAQALAALSQALDGAAALGRAVRASVAAAAPSPPHGQTWNGKRIYMLFPDVQALPVGAGWPGSEP</sequence>
<evidence type="ECO:0000313" key="2">
    <source>
        <dbReference type="EMBL" id="CAN95512.1"/>
    </source>
</evidence>
<name>A9FXG5_SORC5</name>
<feature type="region of interest" description="Disordered" evidence="1">
    <location>
        <begin position="1"/>
        <end position="21"/>
    </location>
</feature>
<accession>A9FXG5</accession>
<evidence type="ECO:0000256" key="1">
    <source>
        <dbReference type="SAM" id="MobiDB-lite"/>
    </source>
</evidence>
<dbReference type="AlphaFoldDB" id="A9FXG5"/>
<evidence type="ECO:0000313" key="3">
    <source>
        <dbReference type="Proteomes" id="UP000002139"/>
    </source>
</evidence>
<proteinExistence type="predicted"/>
<reference evidence="2 3" key="1">
    <citation type="journal article" date="2007" name="Nat. Biotechnol.">
        <title>Complete genome sequence of the myxobacterium Sorangium cellulosum.</title>
        <authorList>
            <person name="Schneiker S."/>
            <person name="Perlova O."/>
            <person name="Kaiser O."/>
            <person name="Gerth K."/>
            <person name="Alici A."/>
            <person name="Altmeyer M.O."/>
            <person name="Bartels D."/>
            <person name="Bekel T."/>
            <person name="Beyer S."/>
            <person name="Bode E."/>
            <person name="Bode H.B."/>
            <person name="Bolten C.J."/>
            <person name="Choudhuri J.V."/>
            <person name="Doss S."/>
            <person name="Elnakady Y.A."/>
            <person name="Frank B."/>
            <person name="Gaigalat L."/>
            <person name="Goesmann A."/>
            <person name="Groeger C."/>
            <person name="Gross F."/>
            <person name="Jelsbak L."/>
            <person name="Jelsbak L."/>
            <person name="Kalinowski J."/>
            <person name="Kegler C."/>
            <person name="Knauber T."/>
            <person name="Konietzny S."/>
            <person name="Kopp M."/>
            <person name="Krause L."/>
            <person name="Krug D."/>
            <person name="Linke B."/>
            <person name="Mahmud T."/>
            <person name="Martinez-Arias R."/>
            <person name="McHardy A.C."/>
            <person name="Merai M."/>
            <person name="Meyer F."/>
            <person name="Mormann S."/>
            <person name="Munoz-Dorado J."/>
            <person name="Perez J."/>
            <person name="Pradella S."/>
            <person name="Rachid S."/>
            <person name="Raddatz G."/>
            <person name="Rosenau F."/>
            <person name="Rueckert C."/>
            <person name="Sasse F."/>
            <person name="Scharfe M."/>
            <person name="Schuster S.C."/>
            <person name="Suen G."/>
            <person name="Treuner-Lange A."/>
            <person name="Velicer G.J."/>
            <person name="Vorholter F.-J."/>
            <person name="Weissman K.J."/>
            <person name="Welch R.D."/>
            <person name="Wenzel S.C."/>
            <person name="Whitworth D.E."/>
            <person name="Wilhelm S."/>
            <person name="Wittmann C."/>
            <person name="Bloecker H."/>
            <person name="Puehler A."/>
            <person name="Mueller R."/>
        </authorList>
    </citation>
    <scope>NUCLEOTIDE SEQUENCE [LARGE SCALE GENOMIC DNA]</scope>
    <source>
        <strain evidence="3">So ce56</strain>
    </source>
</reference>
<gene>
    <name evidence="2" type="ordered locus">sce5349</name>
</gene>
<dbReference type="EMBL" id="AM746676">
    <property type="protein sequence ID" value="CAN95512.1"/>
    <property type="molecule type" value="Genomic_DNA"/>
</dbReference>
<organism evidence="2 3">
    <name type="scientific">Sorangium cellulosum (strain So ce56)</name>
    <name type="common">Polyangium cellulosum (strain So ce56)</name>
    <dbReference type="NCBI Taxonomy" id="448385"/>
    <lineage>
        <taxon>Bacteria</taxon>
        <taxon>Pseudomonadati</taxon>
        <taxon>Myxococcota</taxon>
        <taxon>Polyangia</taxon>
        <taxon>Polyangiales</taxon>
        <taxon>Polyangiaceae</taxon>
        <taxon>Sorangium</taxon>
    </lineage>
</organism>